<dbReference type="AlphaFoldDB" id="A0A2T7P2H2"/>
<reference evidence="2 3" key="1">
    <citation type="submission" date="2018-04" db="EMBL/GenBank/DDBJ databases">
        <title>The genome of golden apple snail Pomacea canaliculata provides insight into stress tolerance and invasive adaptation.</title>
        <authorList>
            <person name="Liu C."/>
            <person name="Liu B."/>
            <person name="Ren Y."/>
            <person name="Zhang Y."/>
            <person name="Wang H."/>
            <person name="Li S."/>
            <person name="Jiang F."/>
            <person name="Yin L."/>
            <person name="Zhang G."/>
            <person name="Qian W."/>
            <person name="Fan W."/>
        </authorList>
    </citation>
    <scope>NUCLEOTIDE SEQUENCE [LARGE SCALE GENOMIC DNA]</scope>
    <source>
        <strain evidence="2">SZHN2017</strain>
        <tissue evidence="2">Muscle</tissue>
    </source>
</reference>
<feature type="region of interest" description="Disordered" evidence="1">
    <location>
        <begin position="62"/>
        <end position="131"/>
    </location>
</feature>
<accession>A0A2T7P2H2</accession>
<dbReference type="Proteomes" id="UP000245119">
    <property type="component" value="Linkage Group LG7"/>
</dbReference>
<gene>
    <name evidence="2" type="ORF">C0Q70_12780</name>
</gene>
<comment type="caution">
    <text evidence="2">The sequence shown here is derived from an EMBL/GenBank/DDBJ whole genome shotgun (WGS) entry which is preliminary data.</text>
</comment>
<feature type="region of interest" description="Disordered" evidence="1">
    <location>
        <begin position="145"/>
        <end position="168"/>
    </location>
</feature>
<proteinExistence type="predicted"/>
<feature type="region of interest" description="Disordered" evidence="1">
    <location>
        <begin position="192"/>
        <end position="220"/>
    </location>
</feature>
<name>A0A2T7P2H2_POMCA</name>
<evidence type="ECO:0000256" key="1">
    <source>
        <dbReference type="SAM" id="MobiDB-lite"/>
    </source>
</evidence>
<sequence>MNMNSEPVYASSDITVTTPRVKTTGRRESVHEVSVVEYPDLCTASSTFFLSVEDTDNEMLAVNDRNADNDNRRSRNPGRHVNKAPTSVSMAPSTDNISQRPSECLESVEDEVESPVVPRKKHGGGGAFGRQLSEQTVDRHGAGGAFSRQVSEQTVDRHGSTVDKRQSESEAIYDVPKIAIKRIAYGNTLVWTRDKGAGRKSSTPSGDQRKSSRSGVVYDIPRNLSVKRSRIAKSSQ</sequence>
<protein>
    <submittedName>
        <fullName evidence="2">Uncharacterized protein</fullName>
    </submittedName>
</protein>
<keyword evidence="3" id="KW-1185">Reference proteome</keyword>
<dbReference type="EMBL" id="PZQS01000007">
    <property type="protein sequence ID" value="PVD27616.1"/>
    <property type="molecule type" value="Genomic_DNA"/>
</dbReference>
<evidence type="ECO:0000313" key="2">
    <source>
        <dbReference type="EMBL" id="PVD27616.1"/>
    </source>
</evidence>
<feature type="compositionally biased region" description="Basic and acidic residues" evidence="1">
    <location>
        <begin position="154"/>
        <end position="168"/>
    </location>
</feature>
<organism evidence="2 3">
    <name type="scientific">Pomacea canaliculata</name>
    <name type="common">Golden apple snail</name>
    <dbReference type="NCBI Taxonomy" id="400727"/>
    <lineage>
        <taxon>Eukaryota</taxon>
        <taxon>Metazoa</taxon>
        <taxon>Spiralia</taxon>
        <taxon>Lophotrochozoa</taxon>
        <taxon>Mollusca</taxon>
        <taxon>Gastropoda</taxon>
        <taxon>Caenogastropoda</taxon>
        <taxon>Architaenioglossa</taxon>
        <taxon>Ampullarioidea</taxon>
        <taxon>Ampullariidae</taxon>
        <taxon>Pomacea</taxon>
    </lineage>
</organism>
<evidence type="ECO:0000313" key="3">
    <source>
        <dbReference type="Proteomes" id="UP000245119"/>
    </source>
</evidence>
<feature type="compositionally biased region" description="Polar residues" evidence="1">
    <location>
        <begin position="84"/>
        <end position="101"/>
    </location>
</feature>